<dbReference type="AlphaFoldDB" id="M5GAZ3"/>
<sequence>MRFLKYAKWILPAIIIWLSLAILYLTLPPGESIDDDVVFAQSLREGKSLNRVYHTEEFIPREYRLPRVRRRLYLGLEYSYSARTSTLRIKNEAVSLLPLLSPSSPAQSHSRLLIPWATLGDTDGVNPPWFPLADAVLLYGVVSREWGRILLTVERPLLPPNGTLDGELALQVVPARMATQSEGTEEDPVPLGMLPLATLFFTQPAEGEGYALARISFPPMPQSYGTSTYYGTRHALISLLAPSALLVLALASLAGQAVKLLLLGLGVAALLWIGRELWMYRHEQDEDRRERETQVLRKVLREVLGPLYAPRGRREVVRTGIEEGRDQKEQV</sequence>
<keyword evidence="1" id="KW-1133">Transmembrane helix</keyword>
<organism evidence="2 3">
    <name type="scientific">Dacryopinax primogenitus (strain DJM 731)</name>
    <name type="common">Brown rot fungus</name>
    <dbReference type="NCBI Taxonomy" id="1858805"/>
    <lineage>
        <taxon>Eukaryota</taxon>
        <taxon>Fungi</taxon>
        <taxon>Dikarya</taxon>
        <taxon>Basidiomycota</taxon>
        <taxon>Agaricomycotina</taxon>
        <taxon>Dacrymycetes</taxon>
        <taxon>Dacrymycetales</taxon>
        <taxon>Dacrymycetaceae</taxon>
        <taxon>Dacryopinax</taxon>
    </lineage>
</organism>
<feature type="transmembrane region" description="Helical" evidence="1">
    <location>
        <begin position="260"/>
        <end position="278"/>
    </location>
</feature>
<proteinExistence type="predicted"/>
<dbReference type="RefSeq" id="XP_040632454.1">
    <property type="nucleotide sequence ID" value="XM_040769669.1"/>
</dbReference>
<evidence type="ECO:0000256" key="1">
    <source>
        <dbReference type="SAM" id="Phobius"/>
    </source>
</evidence>
<dbReference type="Proteomes" id="UP000030653">
    <property type="component" value="Unassembled WGS sequence"/>
</dbReference>
<dbReference type="EMBL" id="JH795856">
    <property type="protein sequence ID" value="EJU05560.1"/>
    <property type="molecule type" value="Genomic_DNA"/>
</dbReference>
<reference evidence="2 3" key="1">
    <citation type="journal article" date="2012" name="Science">
        <title>The Paleozoic origin of enzymatic lignin decomposition reconstructed from 31 fungal genomes.</title>
        <authorList>
            <person name="Floudas D."/>
            <person name="Binder M."/>
            <person name="Riley R."/>
            <person name="Barry K."/>
            <person name="Blanchette R.A."/>
            <person name="Henrissat B."/>
            <person name="Martinez A.T."/>
            <person name="Otillar R."/>
            <person name="Spatafora J.W."/>
            <person name="Yadav J.S."/>
            <person name="Aerts A."/>
            <person name="Benoit I."/>
            <person name="Boyd A."/>
            <person name="Carlson A."/>
            <person name="Copeland A."/>
            <person name="Coutinho P.M."/>
            <person name="de Vries R.P."/>
            <person name="Ferreira P."/>
            <person name="Findley K."/>
            <person name="Foster B."/>
            <person name="Gaskell J."/>
            <person name="Glotzer D."/>
            <person name="Gorecki P."/>
            <person name="Heitman J."/>
            <person name="Hesse C."/>
            <person name="Hori C."/>
            <person name="Igarashi K."/>
            <person name="Jurgens J.A."/>
            <person name="Kallen N."/>
            <person name="Kersten P."/>
            <person name="Kohler A."/>
            <person name="Kuees U."/>
            <person name="Kumar T.K.A."/>
            <person name="Kuo A."/>
            <person name="LaButti K."/>
            <person name="Larrondo L.F."/>
            <person name="Lindquist E."/>
            <person name="Ling A."/>
            <person name="Lombard V."/>
            <person name="Lucas S."/>
            <person name="Lundell T."/>
            <person name="Martin R."/>
            <person name="McLaughlin D.J."/>
            <person name="Morgenstern I."/>
            <person name="Morin E."/>
            <person name="Murat C."/>
            <person name="Nagy L.G."/>
            <person name="Nolan M."/>
            <person name="Ohm R.A."/>
            <person name="Patyshakuliyeva A."/>
            <person name="Rokas A."/>
            <person name="Ruiz-Duenas F.J."/>
            <person name="Sabat G."/>
            <person name="Salamov A."/>
            <person name="Samejima M."/>
            <person name="Schmutz J."/>
            <person name="Slot J.C."/>
            <person name="St John F."/>
            <person name="Stenlid J."/>
            <person name="Sun H."/>
            <person name="Sun S."/>
            <person name="Syed K."/>
            <person name="Tsang A."/>
            <person name="Wiebenga A."/>
            <person name="Young D."/>
            <person name="Pisabarro A."/>
            <person name="Eastwood D.C."/>
            <person name="Martin F."/>
            <person name="Cullen D."/>
            <person name="Grigoriev I.V."/>
            <person name="Hibbett D.S."/>
        </authorList>
    </citation>
    <scope>NUCLEOTIDE SEQUENCE [LARGE SCALE GENOMIC DNA]</scope>
    <source>
        <strain evidence="2 3">DJM-731 SS1</strain>
    </source>
</reference>
<name>M5GAZ3_DACPD</name>
<evidence type="ECO:0000313" key="3">
    <source>
        <dbReference type="Proteomes" id="UP000030653"/>
    </source>
</evidence>
<accession>M5GAZ3</accession>
<dbReference type="GeneID" id="63684731"/>
<feature type="transmembrane region" description="Helical" evidence="1">
    <location>
        <begin position="6"/>
        <end position="27"/>
    </location>
</feature>
<keyword evidence="1" id="KW-0812">Transmembrane</keyword>
<keyword evidence="1" id="KW-0472">Membrane</keyword>
<dbReference type="HOGENOM" id="CLU_852748_0_0_1"/>
<evidence type="ECO:0000313" key="2">
    <source>
        <dbReference type="EMBL" id="EJU05560.1"/>
    </source>
</evidence>
<dbReference type="OrthoDB" id="4892437at2759"/>
<gene>
    <name evidence="2" type="ORF">DACRYDRAFT_113639</name>
</gene>
<protein>
    <submittedName>
        <fullName evidence="2">Uncharacterized protein</fullName>
    </submittedName>
</protein>
<keyword evidence="3" id="KW-1185">Reference proteome</keyword>